<feature type="region of interest" description="Disordered" evidence="1">
    <location>
        <begin position="1"/>
        <end position="83"/>
    </location>
</feature>
<keyword evidence="3" id="KW-1185">Reference proteome</keyword>
<proteinExistence type="predicted"/>
<comment type="caution">
    <text evidence="2">The sequence shown here is derived from an EMBL/GenBank/DDBJ whole genome shotgun (WGS) entry which is preliminary data.</text>
</comment>
<accession>A0A7Y0EMD6</accession>
<sequence>MADDYKGSDNTADGFDADFNPDESLFSDEELEAALAGFEQEFAAQDSKSDNADDSAAPADQSASQSADQSADQVDANSEDATSSVADAVNEAMADVVDPSVGFENELAGLLGNKAKVALIVTRVASAELLAAFCQLSDVSACCIGSNQGAVAVLRNLDGDGPEAAAKDLTCVVSGMPVILAVNRADKLEVNMVIQGEIAQNFAPPVLFTSTPRFVEDLLLNIVTLEQLKTKGFEVLDSASLSHEQAMEILAGHTKRGRGKNGSVIE</sequence>
<gene>
    <name evidence="2" type="ORF">G1C95_0094</name>
</gene>
<organism evidence="2 3">
    <name type="scientific">Bifidobacterium oedipodis</name>
    <dbReference type="NCBI Taxonomy" id="2675322"/>
    <lineage>
        <taxon>Bacteria</taxon>
        <taxon>Bacillati</taxon>
        <taxon>Actinomycetota</taxon>
        <taxon>Actinomycetes</taxon>
        <taxon>Bifidobacteriales</taxon>
        <taxon>Bifidobacteriaceae</taxon>
        <taxon>Bifidobacterium</taxon>
    </lineage>
</organism>
<dbReference type="AlphaFoldDB" id="A0A7Y0EMD6"/>
<dbReference type="RefSeq" id="WP_169170991.1">
    <property type="nucleotide sequence ID" value="NZ_JAAIII010000001.1"/>
</dbReference>
<evidence type="ECO:0000313" key="3">
    <source>
        <dbReference type="Proteomes" id="UP000532194"/>
    </source>
</evidence>
<evidence type="ECO:0000256" key="1">
    <source>
        <dbReference type="SAM" id="MobiDB-lite"/>
    </source>
</evidence>
<name>A0A7Y0EMD6_9BIFI</name>
<reference evidence="2 3" key="1">
    <citation type="submission" date="2020-02" db="EMBL/GenBank/DDBJ databases">
        <title>Characterization of phylogenetic diversity of novel bifidobacterial species isolated in Czech ZOOs.</title>
        <authorList>
            <person name="Lugli G.A."/>
            <person name="Vera N.B."/>
            <person name="Ventura M."/>
        </authorList>
    </citation>
    <scope>NUCLEOTIDE SEQUENCE [LARGE SCALE GENOMIC DNA]</scope>
    <source>
        <strain evidence="2 3">DSM 109957</strain>
    </source>
</reference>
<evidence type="ECO:0000313" key="2">
    <source>
        <dbReference type="EMBL" id="NMM92909.1"/>
    </source>
</evidence>
<feature type="compositionally biased region" description="Low complexity" evidence="1">
    <location>
        <begin position="54"/>
        <end position="76"/>
    </location>
</feature>
<dbReference type="EMBL" id="JAAIII010000001">
    <property type="protein sequence ID" value="NMM92909.1"/>
    <property type="molecule type" value="Genomic_DNA"/>
</dbReference>
<dbReference type="Proteomes" id="UP000532194">
    <property type="component" value="Unassembled WGS sequence"/>
</dbReference>
<feature type="compositionally biased region" description="Acidic residues" evidence="1">
    <location>
        <begin position="15"/>
        <end position="32"/>
    </location>
</feature>
<protein>
    <submittedName>
        <fullName evidence="2">Uncharacterized protein</fullName>
    </submittedName>
</protein>